<name>A0ACC0CG09_CATRO</name>
<dbReference type="Proteomes" id="UP001060085">
    <property type="component" value="Linkage Group LG01"/>
</dbReference>
<reference evidence="2" key="1">
    <citation type="journal article" date="2023" name="Nat. Plants">
        <title>Single-cell RNA sequencing provides a high-resolution roadmap for understanding the multicellular compartmentation of specialized metabolism.</title>
        <authorList>
            <person name="Sun S."/>
            <person name="Shen X."/>
            <person name="Li Y."/>
            <person name="Li Y."/>
            <person name="Wang S."/>
            <person name="Li R."/>
            <person name="Zhang H."/>
            <person name="Shen G."/>
            <person name="Guo B."/>
            <person name="Wei J."/>
            <person name="Xu J."/>
            <person name="St-Pierre B."/>
            <person name="Chen S."/>
            <person name="Sun C."/>
        </authorList>
    </citation>
    <scope>NUCLEOTIDE SEQUENCE [LARGE SCALE GENOMIC DNA]</scope>
</reference>
<keyword evidence="2" id="KW-1185">Reference proteome</keyword>
<evidence type="ECO:0000313" key="2">
    <source>
        <dbReference type="Proteomes" id="UP001060085"/>
    </source>
</evidence>
<dbReference type="EMBL" id="CM044701">
    <property type="protein sequence ID" value="KAI5683886.1"/>
    <property type="molecule type" value="Genomic_DNA"/>
</dbReference>
<accession>A0ACC0CG09</accession>
<evidence type="ECO:0000313" key="1">
    <source>
        <dbReference type="EMBL" id="KAI5683886.1"/>
    </source>
</evidence>
<protein>
    <submittedName>
        <fullName evidence="1">Uncharacterized protein</fullName>
    </submittedName>
</protein>
<organism evidence="1 2">
    <name type="scientific">Catharanthus roseus</name>
    <name type="common">Madagascar periwinkle</name>
    <name type="synonym">Vinca rosea</name>
    <dbReference type="NCBI Taxonomy" id="4058"/>
    <lineage>
        <taxon>Eukaryota</taxon>
        <taxon>Viridiplantae</taxon>
        <taxon>Streptophyta</taxon>
        <taxon>Embryophyta</taxon>
        <taxon>Tracheophyta</taxon>
        <taxon>Spermatophyta</taxon>
        <taxon>Magnoliopsida</taxon>
        <taxon>eudicotyledons</taxon>
        <taxon>Gunneridae</taxon>
        <taxon>Pentapetalae</taxon>
        <taxon>asterids</taxon>
        <taxon>lamiids</taxon>
        <taxon>Gentianales</taxon>
        <taxon>Apocynaceae</taxon>
        <taxon>Rauvolfioideae</taxon>
        <taxon>Vinceae</taxon>
        <taxon>Catharanthinae</taxon>
        <taxon>Catharanthus</taxon>
    </lineage>
</organism>
<comment type="caution">
    <text evidence="1">The sequence shown here is derived from an EMBL/GenBank/DDBJ whole genome shotgun (WGS) entry which is preliminary data.</text>
</comment>
<sequence>MVTLASLSLCNSISPIHFSIQSKQFHPISSIAVSGFFNLRLFTLRNGLRRRKSSHYANRLRIFALTEGSANKKSKEVEGEEEGDPSVPSWAKPGSDEPPPWARNDSPKDSSSFELPFFVYLLASAITAIAAIGSIFEYVNQKPVFGVLNSDSVFYTPLLGFFAITGIPSSLPVIANEKQVESRHSFGSSQSKLLTRRQRSRTAGMAIYKSNIVILEEVSCVTRVGWMLGRKILGRMAPSLSNEAGNKDELPKEEKAVQRLRRAQWLRAAILGANDGLLSTASLMLGIGAAREDHESMFVSGVAGALADGEFSGKVGDTDSFKLQISAFAHPTVAESGKTEENSGTPAVSPIGKLMSRDHEPSSQGIISPTILQLPTNATSPTSSEAMKDISNARVSFLHDSSAKEVNDSNKNTLPNPYKAGAASALSFLCGSLVPIAPAMVISPNRTRVVVVIMIVTSIALALFGGLGAFLGGLPLRRSSMRVLLGGWISMAITYGLLKNFDKDDKIHAS</sequence>
<proteinExistence type="predicted"/>
<gene>
    <name evidence="1" type="ORF">M9H77_05114</name>
</gene>